<sequence>MVAEPTYVIVPGLRGHVEEHWQTLLAATLEKSVIIPPIDTIDLDTRVAALEAAVAGVDGPVILVAHSAGVPTTVYWASRTELSVAGALLATPPDLDKPLGAGHPTREELDAAGWGPLPMSELPMPTIVAASTDDPLAGLDKTTELAQAWGSRLVNLGEVGHLNPASGYGPWPAGAELLAELREMIGVAA</sequence>
<name>F1YP55_9ACTN</name>
<evidence type="ECO:0000313" key="2">
    <source>
        <dbReference type="Proteomes" id="UP000035065"/>
    </source>
</evidence>
<dbReference type="GO" id="GO:0016787">
    <property type="term" value="F:hydrolase activity"/>
    <property type="evidence" value="ECO:0007669"/>
    <property type="project" value="InterPro"/>
</dbReference>
<accession>F1YP55</accession>
<protein>
    <recommendedName>
        <fullName evidence="3">Alpha/beta hydrolase</fullName>
    </recommendedName>
</protein>
<dbReference type="STRING" id="644548.SCNU_18587"/>
<gene>
    <name evidence="1" type="ORF">SCNU_18587</name>
</gene>
<dbReference type="InterPro" id="IPR010662">
    <property type="entry name" value="RBBP9/YdeN"/>
</dbReference>
<organism evidence="1 2">
    <name type="scientific">Gordonia neofelifaecis NRRL B-59395</name>
    <dbReference type="NCBI Taxonomy" id="644548"/>
    <lineage>
        <taxon>Bacteria</taxon>
        <taxon>Bacillati</taxon>
        <taxon>Actinomycetota</taxon>
        <taxon>Actinomycetes</taxon>
        <taxon>Mycobacteriales</taxon>
        <taxon>Gordoniaceae</taxon>
        <taxon>Gordonia</taxon>
    </lineage>
</organism>
<dbReference type="EMBL" id="AEUD01000021">
    <property type="protein sequence ID" value="EGD53560.1"/>
    <property type="molecule type" value="Genomic_DNA"/>
</dbReference>
<evidence type="ECO:0008006" key="3">
    <source>
        <dbReference type="Google" id="ProtNLM"/>
    </source>
</evidence>
<proteinExistence type="predicted"/>
<comment type="caution">
    <text evidence="1">The sequence shown here is derived from an EMBL/GenBank/DDBJ whole genome shotgun (WGS) entry which is preliminary data.</text>
</comment>
<dbReference type="Proteomes" id="UP000035065">
    <property type="component" value="Unassembled WGS sequence"/>
</dbReference>
<dbReference type="SUPFAM" id="SSF53474">
    <property type="entry name" value="alpha/beta-Hydrolases"/>
    <property type="match status" value="1"/>
</dbReference>
<reference evidence="1 2" key="1">
    <citation type="journal article" date="2011" name="J. Bacteriol.">
        <title>Draft Genome Sequence of Gordonia neofelifaecis NRRL B-59395, a Cholesterol-Degrading Actinomycete.</title>
        <authorList>
            <person name="Ge F."/>
            <person name="Li W."/>
            <person name="Chen G."/>
            <person name="Liu Y."/>
            <person name="Zhang G."/>
            <person name="Yong B."/>
            <person name="Wang Q."/>
            <person name="Wang N."/>
            <person name="Huang Z."/>
            <person name="Li W."/>
            <person name="Wang J."/>
            <person name="Wu C."/>
            <person name="Xie Q."/>
            <person name="Liu G."/>
        </authorList>
    </citation>
    <scope>NUCLEOTIDE SEQUENCE [LARGE SCALE GENOMIC DNA]</scope>
    <source>
        <strain evidence="1 2">NRRL B-59395</strain>
    </source>
</reference>
<dbReference type="Gene3D" id="3.40.50.1820">
    <property type="entry name" value="alpha/beta hydrolase"/>
    <property type="match status" value="1"/>
</dbReference>
<dbReference type="eggNOG" id="COG3545">
    <property type="taxonomic scope" value="Bacteria"/>
</dbReference>
<dbReference type="Pfam" id="PF06821">
    <property type="entry name" value="Ser_hydrolase"/>
    <property type="match status" value="1"/>
</dbReference>
<evidence type="ECO:0000313" key="1">
    <source>
        <dbReference type="EMBL" id="EGD53560.1"/>
    </source>
</evidence>
<keyword evidence="2" id="KW-1185">Reference proteome</keyword>
<dbReference type="AlphaFoldDB" id="F1YP55"/>
<dbReference type="InterPro" id="IPR029058">
    <property type="entry name" value="AB_hydrolase_fold"/>
</dbReference>